<dbReference type="Pfam" id="PF13646">
    <property type="entry name" value="HEAT_2"/>
    <property type="match status" value="1"/>
</dbReference>
<name>A0A3B0WDV8_9ZZZZ</name>
<dbReference type="Gene3D" id="1.25.10.10">
    <property type="entry name" value="Leucine-rich Repeat Variant"/>
    <property type="match status" value="1"/>
</dbReference>
<proteinExistence type="predicted"/>
<dbReference type="SUPFAM" id="SSF48371">
    <property type="entry name" value="ARM repeat"/>
    <property type="match status" value="1"/>
</dbReference>
<dbReference type="InterPro" id="IPR036249">
    <property type="entry name" value="Thioredoxin-like_sf"/>
</dbReference>
<dbReference type="InterPro" id="IPR016024">
    <property type="entry name" value="ARM-type_fold"/>
</dbReference>
<accession>A0A3B0WDV8</accession>
<dbReference type="CDD" id="cd02947">
    <property type="entry name" value="TRX_family"/>
    <property type="match status" value="1"/>
</dbReference>
<dbReference type="InterPro" id="IPR021133">
    <property type="entry name" value="HEAT_type_2"/>
</dbReference>
<evidence type="ECO:0008006" key="2">
    <source>
        <dbReference type="Google" id="ProtNLM"/>
    </source>
</evidence>
<dbReference type="EMBL" id="UOFE01000034">
    <property type="protein sequence ID" value="VAW53471.1"/>
    <property type="molecule type" value="Genomic_DNA"/>
</dbReference>
<dbReference type="PROSITE" id="PS50077">
    <property type="entry name" value="HEAT_REPEAT"/>
    <property type="match status" value="1"/>
</dbReference>
<dbReference type="AlphaFoldDB" id="A0A3B0WDV8"/>
<protein>
    <recommendedName>
        <fullName evidence="2">Thioredoxin-like fold domain-containing protein</fullName>
    </recommendedName>
</protein>
<evidence type="ECO:0000313" key="1">
    <source>
        <dbReference type="EMBL" id="VAW53471.1"/>
    </source>
</evidence>
<dbReference type="InterPro" id="IPR011989">
    <property type="entry name" value="ARM-like"/>
</dbReference>
<reference evidence="1" key="1">
    <citation type="submission" date="2018-06" db="EMBL/GenBank/DDBJ databases">
        <authorList>
            <person name="Zhirakovskaya E."/>
        </authorList>
    </citation>
    <scope>NUCLEOTIDE SEQUENCE</scope>
</reference>
<organism evidence="1">
    <name type="scientific">hydrothermal vent metagenome</name>
    <dbReference type="NCBI Taxonomy" id="652676"/>
    <lineage>
        <taxon>unclassified sequences</taxon>
        <taxon>metagenomes</taxon>
        <taxon>ecological metagenomes</taxon>
    </lineage>
</organism>
<gene>
    <name evidence="1" type="ORF">MNBD_GAMMA05-389</name>
</gene>
<dbReference type="Gene3D" id="3.40.30.10">
    <property type="entry name" value="Glutaredoxin"/>
    <property type="match status" value="1"/>
</dbReference>
<dbReference type="SUPFAM" id="SSF52833">
    <property type="entry name" value="Thioredoxin-like"/>
    <property type="match status" value="1"/>
</dbReference>
<sequence length="226" mass="25503">MTNDHKKTESHSQVQMPAPDVLMLMASHCTYCGPMKIILSDLKAQGGINELKILNIEENPELVAELGVRSVPWLQIGPFELQGARTRKELELWLQRAASFEGVSEYFSEVLAEGKIDYANKLIQRHPETLNNIIDLMADADAKINVRLGVGVIIEELAESEKFKTVIPRLIEYLSHADARVRGDACHYLSLTKDRSYVTIIEKMLADESEEVREIAQDSLDDLRNL</sequence>